<organism evidence="1 2">
    <name type="scientific">Acidocella aminolytica 101 = DSM 11237</name>
    <dbReference type="NCBI Taxonomy" id="1120923"/>
    <lineage>
        <taxon>Bacteria</taxon>
        <taxon>Pseudomonadati</taxon>
        <taxon>Pseudomonadota</taxon>
        <taxon>Alphaproteobacteria</taxon>
        <taxon>Acetobacterales</taxon>
        <taxon>Acidocellaceae</taxon>
        <taxon>Acidocella</taxon>
    </lineage>
</organism>
<reference evidence="1 2" key="1">
    <citation type="submission" date="2012-11" db="EMBL/GenBank/DDBJ databases">
        <title>Whole genome sequence of Acidocella aminolytica 101 = DSM 11237.</title>
        <authorList>
            <person name="Azuma Y."/>
            <person name="Higashiura N."/>
            <person name="Hirakawa H."/>
            <person name="Matsushita K."/>
        </authorList>
    </citation>
    <scope>NUCLEOTIDE SEQUENCE [LARGE SCALE GENOMIC DNA]</scope>
    <source>
        <strain evidence="2">101 / DSM 11237</strain>
    </source>
</reference>
<evidence type="ECO:0000313" key="1">
    <source>
        <dbReference type="EMBL" id="GAN80329.1"/>
    </source>
</evidence>
<comment type="caution">
    <text evidence="1">The sequence shown here is derived from an EMBL/GenBank/DDBJ whole genome shotgun (WGS) entry which is preliminary data.</text>
</comment>
<evidence type="ECO:0000313" key="2">
    <source>
        <dbReference type="Proteomes" id="UP000032668"/>
    </source>
</evidence>
<name>A0A0D6PHL6_9PROT</name>
<sequence length="88" mass="9912">MPPRFDVYRAASQEIRAIFAVQHAMKRSLAKEILTQVNRLIATDRMVTLNLTVERGKVVSVFESAPISPEERLTAAMGRAEAREETLQ</sequence>
<dbReference type="AlphaFoldDB" id="A0A0D6PHL6"/>
<dbReference type="Proteomes" id="UP000032668">
    <property type="component" value="Unassembled WGS sequence"/>
</dbReference>
<accession>A0A0D6PHL6</accession>
<dbReference type="EMBL" id="BANC01000044">
    <property type="protein sequence ID" value="GAN80329.1"/>
    <property type="molecule type" value="Genomic_DNA"/>
</dbReference>
<proteinExistence type="predicted"/>
<keyword evidence="2" id="KW-1185">Reference proteome</keyword>
<gene>
    <name evidence="1" type="ORF">Aam_045_003</name>
</gene>
<protein>
    <submittedName>
        <fullName evidence="1">Uncharacterized protein</fullName>
    </submittedName>
</protein>